<feature type="compositionally biased region" description="Basic residues" evidence="1">
    <location>
        <begin position="1"/>
        <end position="10"/>
    </location>
</feature>
<dbReference type="AlphaFoldDB" id="A0A401PPK1"/>
<dbReference type="EMBL" id="BFAA01016242">
    <property type="protein sequence ID" value="GCB75049.1"/>
    <property type="molecule type" value="Genomic_DNA"/>
</dbReference>
<sequence length="66" mass="7745">MRKPVRRKLPKSGTAINFAPNVRQKLEQRQNPPCAFCRRNDDCPEKYGEKKTYDNGITLHYYCLVS</sequence>
<dbReference type="OrthoDB" id="512616at2759"/>
<evidence type="ECO:0008006" key="4">
    <source>
        <dbReference type="Google" id="ProtNLM"/>
    </source>
</evidence>
<name>A0A401PPK1_SCYTO</name>
<accession>A0A401PPK1</accession>
<comment type="caution">
    <text evidence="2">The sequence shown here is derived from an EMBL/GenBank/DDBJ whole genome shotgun (WGS) entry which is preliminary data.</text>
</comment>
<evidence type="ECO:0000313" key="2">
    <source>
        <dbReference type="EMBL" id="GCB75049.1"/>
    </source>
</evidence>
<evidence type="ECO:0000313" key="3">
    <source>
        <dbReference type="Proteomes" id="UP000288216"/>
    </source>
</evidence>
<dbReference type="STRING" id="75743.A0A401PPK1"/>
<feature type="region of interest" description="Disordered" evidence="1">
    <location>
        <begin position="1"/>
        <end position="22"/>
    </location>
</feature>
<protein>
    <recommendedName>
        <fullName evidence="4">PHD-type domain-containing protein</fullName>
    </recommendedName>
</protein>
<dbReference type="Proteomes" id="UP000288216">
    <property type="component" value="Unassembled WGS sequence"/>
</dbReference>
<gene>
    <name evidence="2" type="ORF">scyTo_0020313</name>
</gene>
<organism evidence="2 3">
    <name type="scientific">Scyliorhinus torazame</name>
    <name type="common">Cloudy catshark</name>
    <name type="synonym">Catulus torazame</name>
    <dbReference type="NCBI Taxonomy" id="75743"/>
    <lineage>
        <taxon>Eukaryota</taxon>
        <taxon>Metazoa</taxon>
        <taxon>Chordata</taxon>
        <taxon>Craniata</taxon>
        <taxon>Vertebrata</taxon>
        <taxon>Chondrichthyes</taxon>
        <taxon>Elasmobranchii</taxon>
        <taxon>Galeomorphii</taxon>
        <taxon>Galeoidea</taxon>
        <taxon>Carcharhiniformes</taxon>
        <taxon>Scyliorhinidae</taxon>
        <taxon>Scyliorhinus</taxon>
    </lineage>
</organism>
<reference evidence="2 3" key="1">
    <citation type="journal article" date="2018" name="Nat. Ecol. Evol.">
        <title>Shark genomes provide insights into elasmobranch evolution and the origin of vertebrates.</title>
        <authorList>
            <person name="Hara Y"/>
            <person name="Yamaguchi K"/>
            <person name="Onimaru K"/>
            <person name="Kadota M"/>
            <person name="Koyanagi M"/>
            <person name="Keeley SD"/>
            <person name="Tatsumi K"/>
            <person name="Tanaka K"/>
            <person name="Motone F"/>
            <person name="Kageyama Y"/>
            <person name="Nozu R"/>
            <person name="Adachi N"/>
            <person name="Nishimura O"/>
            <person name="Nakagawa R"/>
            <person name="Tanegashima C"/>
            <person name="Kiyatake I"/>
            <person name="Matsumoto R"/>
            <person name="Murakumo K"/>
            <person name="Nishida K"/>
            <person name="Terakita A"/>
            <person name="Kuratani S"/>
            <person name="Sato K"/>
            <person name="Hyodo S Kuraku.S."/>
        </authorList>
    </citation>
    <scope>NUCLEOTIDE SEQUENCE [LARGE SCALE GENOMIC DNA]</scope>
</reference>
<evidence type="ECO:0000256" key="1">
    <source>
        <dbReference type="SAM" id="MobiDB-lite"/>
    </source>
</evidence>
<proteinExistence type="predicted"/>
<keyword evidence="3" id="KW-1185">Reference proteome</keyword>